<evidence type="ECO:0000256" key="3">
    <source>
        <dbReference type="ARBA" id="ARBA00022475"/>
    </source>
</evidence>
<keyword evidence="7 9" id="KW-0472">Membrane</keyword>
<evidence type="ECO:0000259" key="10">
    <source>
        <dbReference type="Pfam" id="PF04290"/>
    </source>
</evidence>
<evidence type="ECO:0000313" key="11">
    <source>
        <dbReference type="EMBL" id="SMP79854.1"/>
    </source>
</evidence>
<dbReference type="EMBL" id="FXUL01000033">
    <property type="protein sequence ID" value="SMP79854.1"/>
    <property type="molecule type" value="Genomic_DNA"/>
</dbReference>
<evidence type="ECO:0000313" key="12">
    <source>
        <dbReference type="Proteomes" id="UP001158049"/>
    </source>
</evidence>
<sequence>MRNLLDRFYQGLLYLAALSMVVTLLAILIGVAAREFSLDLPGLDAYAGYSIAASLFLALPATLRNGDHIRVTLLLGKLRGTPRKVLDYWCLLSATGLTGYLAWYAARLVYVSYATHDISGGADATPLWIPQVAMAVGAFGLALAFVEDLVLKLSGEEVNVDPAAEMARTE</sequence>
<keyword evidence="12" id="KW-1185">Reference proteome</keyword>
<keyword evidence="4 9" id="KW-0997">Cell inner membrane</keyword>
<evidence type="ECO:0000256" key="7">
    <source>
        <dbReference type="ARBA" id="ARBA00023136"/>
    </source>
</evidence>
<proteinExistence type="inferred from homology"/>
<dbReference type="RefSeq" id="WP_283445349.1">
    <property type="nucleotide sequence ID" value="NZ_FXUL01000033.1"/>
</dbReference>
<gene>
    <name evidence="11" type="ORF">SAMN06295970_1336</name>
</gene>
<feature type="domain" description="Tripartite ATP-independent periplasmic transporters DctQ component" evidence="10">
    <location>
        <begin position="25"/>
        <end position="153"/>
    </location>
</feature>
<dbReference type="Pfam" id="PF04290">
    <property type="entry name" value="DctQ"/>
    <property type="match status" value="1"/>
</dbReference>
<comment type="caution">
    <text evidence="11">The sequence shown here is derived from an EMBL/GenBank/DDBJ whole genome shotgun (WGS) entry which is preliminary data.</text>
</comment>
<evidence type="ECO:0000256" key="5">
    <source>
        <dbReference type="ARBA" id="ARBA00022692"/>
    </source>
</evidence>
<evidence type="ECO:0000256" key="2">
    <source>
        <dbReference type="ARBA" id="ARBA00022448"/>
    </source>
</evidence>
<keyword evidence="5 9" id="KW-0812">Transmembrane</keyword>
<dbReference type="InterPro" id="IPR055348">
    <property type="entry name" value="DctQ"/>
</dbReference>
<evidence type="ECO:0000256" key="1">
    <source>
        <dbReference type="ARBA" id="ARBA00004429"/>
    </source>
</evidence>
<dbReference type="InterPro" id="IPR007387">
    <property type="entry name" value="TRAP_DctQ"/>
</dbReference>
<keyword evidence="2 9" id="KW-0813">Transport</keyword>
<feature type="transmembrane region" description="Helical" evidence="9">
    <location>
        <begin position="85"/>
        <end position="106"/>
    </location>
</feature>
<evidence type="ECO:0000256" key="4">
    <source>
        <dbReference type="ARBA" id="ARBA00022519"/>
    </source>
</evidence>
<keyword evidence="6 9" id="KW-1133">Transmembrane helix</keyword>
<accession>A0ABY1QVF9</accession>
<evidence type="ECO:0000256" key="6">
    <source>
        <dbReference type="ARBA" id="ARBA00022989"/>
    </source>
</evidence>
<dbReference type="Proteomes" id="UP001158049">
    <property type="component" value="Unassembled WGS sequence"/>
</dbReference>
<comment type="subcellular location">
    <subcellularLocation>
        <location evidence="1 9">Cell inner membrane</location>
        <topology evidence="1 9">Multi-pass membrane protein</topology>
    </subcellularLocation>
</comment>
<name>A0ABY1QVF9_9BURK</name>
<feature type="transmembrane region" description="Helical" evidence="9">
    <location>
        <begin position="12"/>
        <end position="33"/>
    </location>
</feature>
<keyword evidence="3" id="KW-1003">Cell membrane</keyword>
<organism evidence="11 12">
    <name type="scientific">Noviherbaspirillum suwonense</name>
    <dbReference type="NCBI Taxonomy" id="1224511"/>
    <lineage>
        <taxon>Bacteria</taxon>
        <taxon>Pseudomonadati</taxon>
        <taxon>Pseudomonadota</taxon>
        <taxon>Betaproteobacteria</taxon>
        <taxon>Burkholderiales</taxon>
        <taxon>Oxalobacteraceae</taxon>
        <taxon>Noviherbaspirillum</taxon>
    </lineage>
</organism>
<comment type="subunit">
    <text evidence="9">The complex comprises the extracytoplasmic solute receptor protein and the two transmembrane proteins.</text>
</comment>
<feature type="transmembrane region" description="Helical" evidence="9">
    <location>
        <begin position="45"/>
        <end position="64"/>
    </location>
</feature>
<feature type="transmembrane region" description="Helical" evidence="9">
    <location>
        <begin position="126"/>
        <end position="146"/>
    </location>
</feature>
<protein>
    <recommendedName>
        <fullName evidence="9">TRAP transporter small permease protein</fullName>
    </recommendedName>
</protein>
<reference evidence="11 12" key="1">
    <citation type="submission" date="2017-05" db="EMBL/GenBank/DDBJ databases">
        <authorList>
            <person name="Varghese N."/>
            <person name="Submissions S."/>
        </authorList>
    </citation>
    <scope>NUCLEOTIDE SEQUENCE [LARGE SCALE GENOMIC DNA]</scope>
    <source>
        <strain evidence="11 12">DSM 26001</strain>
    </source>
</reference>
<dbReference type="PANTHER" id="PTHR35011:SF10">
    <property type="entry name" value="TRAP TRANSPORTER SMALL PERMEASE PROTEIN"/>
    <property type="match status" value="1"/>
</dbReference>
<evidence type="ECO:0000256" key="9">
    <source>
        <dbReference type="RuleBase" id="RU369079"/>
    </source>
</evidence>
<comment type="similarity">
    <text evidence="8 9">Belongs to the TRAP transporter small permease family.</text>
</comment>
<evidence type="ECO:0000256" key="8">
    <source>
        <dbReference type="ARBA" id="ARBA00038436"/>
    </source>
</evidence>
<dbReference type="PANTHER" id="PTHR35011">
    <property type="entry name" value="2,3-DIKETO-L-GULONATE TRAP TRANSPORTER SMALL PERMEASE PROTEIN YIAM"/>
    <property type="match status" value="1"/>
</dbReference>
<comment type="function">
    <text evidence="9">Part of the tripartite ATP-independent periplasmic (TRAP) transport system.</text>
</comment>